<evidence type="ECO:0000313" key="2">
    <source>
        <dbReference type="EMBL" id="GAA2141614.1"/>
    </source>
</evidence>
<organism evidence="2 3">
    <name type="scientific">Arthrobacter humicola</name>
    <dbReference type="NCBI Taxonomy" id="409291"/>
    <lineage>
        <taxon>Bacteria</taxon>
        <taxon>Bacillati</taxon>
        <taxon>Actinomycetota</taxon>
        <taxon>Actinomycetes</taxon>
        <taxon>Micrococcales</taxon>
        <taxon>Micrococcaceae</taxon>
        <taxon>Arthrobacter</taxon>
    </lineage>
</organism>
<proteinExistence type="predicted"/>
<protein>
    <recommendedName>
        <fullName evidence="4">Secreted protein</fullName>
    </recommendedName>
</protein>
<keyword evidence="1" id="KW-0732">Signal</keyword>
<keyword evidence="3" id="KW-1185">Reference proteome</keyword>
<feature type="signal peptide" evidence="1">
    <location>
        <begin position="1"/>
        <end position="30"/>
    </location>
</feature>
<evidence type="ECO:0000313" key="3">
    <source>
        <dbReference type="Proteomes" id="UP001500102"/>
    </source>
</evidence>
<feature type="chain" id="PRO_5047279255" description="Secreted protein" evidence="1">
    <location>
        <begin position="31"/>
        <end position="69"/>
    </location>
</feature>
<accession>A0ABN2ZGD7</accession>
<reference evidence="2 3" key="1">
    <citation type="journal article" date="2019" name="Int. J. Syst. Evol. Microbiol.">
        <title>The Global Catalogue of Microorganisms (GCM) 10K type strain sequencing project: providing services to taxonomists for standard genome sequencing and annotation.</title>
        <authorList>
            <consortium name="The Broad Institute Genomics Platform"/>
            <consortium name="The Broad Institute Genome Sequencing Center for Infectious Disease"/>
            <person name="Wu L."/>
            <person name="Ma J."/>
        </authorList>
    </citation>
    <scope>NUCLEOTIDE SEQUENCE [LARGE SCALE GENOMIC DNA]</scope>
    <source>
        <strain evidence="2 3">JCM 15921</strain>
    </source>
</reference>
<dbReference type="EMBL" id="BAAAQB010000038">
    <property type="protein sequence ID" value="GAA2141614.1"/>
    <property type="molecule type" value="Genomic_DNA"/>
</dbReference>
<sequence length="69" mass="6367">MSSGCSATHGSVAWVTAACCVLAIAAEADAGFSPARPIVAWPCCGAAAASAVAAADDGAAAAVEACAVA</sequence>
<dbReference type="Proteomes" id="UP001500102">
    <property type="component" value="Unassembled WGS sequence"/>
</dbReference>
<gene>
    <name evidence="2" type="ORF">GCM10009825_30280</name>
</gene>
<evidence type="ECO:0000256" key="1">
    <source>
        <dbReference type="SAM" id="SignalP"/>
    </source>
</evidence>
<evidence type="ECO:0008006" key="4">
    <source>
        <dbReference type="Google" id="ProtNLM"/>
    </source>
</evidence>
<name>A0ABN2ZGD7_9MICC</name>
<comment type="caution">
    <text evidence="2">The sequence shown here is derived from an EMBL/GenBank/DDBJ whole genome shotgun (WGS) entry which is preliminary data.</text>
</comment>